<dbReference type="GO" id="GO:0002758">
    <property type="term" value="P:innate immune response-activating signaling pathway"/>
    <property type="evidence" value="ECO:0007669"/>
    <property type="project" value="UniProtKB-ARBA"/>
</dbReference>
<dbReference type="Pfam" id="PF23598">
    <property type="entry name" value="LRR_14"/>
    <property type="match status" value="1"/>
</dbReference>
<dbReference type="GO" id="GO:0042742">
    <property type="term" value="P:defense response to bacterium"/>
    <property type="evidence" value="ECO:0007669"/>
    <property type="project" value="UniProtKB-ARBA"/>
</dbReference>
<dbReference type="PANTHER" id="PTHR23155:SF1122">
    <property type="entry name" value="NB-ARC DOMAIN CONTAINING PROTEIN, EXPRESSED"/>
    <property type="match status" value="1"/>
</dbReference>
<name>A0A8R7R6X7_TRIUA</name>
<evidence type="ECO:0008006" key="7">
    <source>
        <dbReference type="Google" id="ProtNLM"/>
    </source>
</evidence>
<dbReference type="Pfam" id="PF23559">
    <property type="entry name" value="WHD_DRP"/>
    <property type="match status" value="1"/>
</dbReference>
<evidence type="ECO:0000259" key="3">
    <source>
        <dbReference type="Pfam" id="PF23559"/>
    </source>
</evidence>
<evidence type="ECO:0000256" key="2">
    <source>
        <dbReference type="ARBA" id="ARBA00022821"/>
    </source>
</evidence>
<dbReference type="Gene3D" id="1.10.10.10">
    <property type="entry name" value="Winged helix-like DNA-binding domain superfamily/Winged helix DNA-binding domain"/>
    <property type="match status" value="1"/>
</dbReference>
<accession>A0A8R7R6X7</accession>
<reference evidence="6" key="1">
    <citation type="journal article" date="2013" name="Nature">
        <title>Draft genome of the wheat A-genome progenitor Triticum urartu.</title>
        <authorList>
            <person name="Ling H.Q."/>
            <person name="Zhao S."/>
            <person name="Liu D."/>
            <person name="Wang J."/>
            <person name="Sun H."/>
            <person name="Zhang C."/>
            <person name="Fan H."/>
            <person name="Li D."/>
            <person name="Dong L."/>
            <person name="Tao Y."/>
            <person name="Gao C."/>
            <person name="Wu H."/>
            <person name="Li Y."/>
            <person name="Cui Y."/>
            <person name="Guo X."/>
            <person name="Zheng S."/>
            <person name="Wang B."/>
            <person name="Yu K."/>
            <person name="Liang Q."/>
            <person name="Yang W."/>
            <person name="Lou X."/>
            <person name="Chen J."/>
            <person name="Feng M."/>
            <person name="Jian J."/>
            <person name="Zhang X."/>
            <person name="Luo G."/>
            <person name="Jiang Y."/>
            <person name="Liu J."/>
            <person name="Wang Z."/>
            <person name="Sha Y."/>
            <person name="Zhang B."/>
            <person name="Wu H."/>
            <person name="Tang D."/>
            <person name="Shen Q."/>
            <person name="Xue P."/>
            <person name="Zou S."/>
            <person name="Wang X."/>
            <person name="Liu X."/>
            <person name="Wang F."/>
            <person name="Yang Y."/>
            <person name="An X."/>
            <person name="Dong Z."/>
            <person name="Zhang K."/>
            <person name="Zhang X."/>
            <person name="Luo M.C."/>
            <person name="Dvorak J."/>
            <person name="Tong Y."/>
            <person name="Wang J."/>
            <person name="Yang H."/>
            <person name="Li Z."/>
            <person name="Wang D."/>
            <person name="Zhang A."/>
            <person name="Wang J."/>
        </authorList>
    </citation>
    <scope>NUCLEOTIDE SEQUENCE</scope>
    <source>
        <strain evidence="6">cv. G1812</strain>
    </source>
</reference>
<dbReference type="Gene3D" id="3.80.10.10">
    <property type="entry name" value="Ribonuclease Inhibitor"/>
    <property type="match status" value="1"/>
</dbReference>
<feature type="domain" description="Disease resistance R13L4/SHOC-2-like LRR" evidence="4">
    <location>
        <begin position="179"/>
        <end position="322"/>
    </location>
</feature>
<keyword evidence="1" id="KW-0677">Repeat</keyword>
<dbReference type="AlphaFoldDB" id="A0A8R7R6X7"/>
<evidence type="ECO:0000313" key="5">
    <source>
        <dbReference type="EnsemblPlants" id="TuG1812G0700005675.01.T02"/>
    </source>
</evidence>
<dbReference type="GO" id="GO:0009626">
    <property type="term" value="P:plant-type hypersensitive response"/>
    <property type="evidence" value="ECO:0007669"/>
    <property type="project" value="UniProtKB-ARBA"/>
</dbReference>
<dbReference type="InterPro" id="IPR055414">
    <property type="entry name" value="LRR_R13L4/SHOC2-like"/>
</dbReference>
<sequence length="323" mass="36053">MKLLQMSYAALSLPLKSCLLYLSVFREDYAIKKDPLIRVWIAEGFIPRKDTEGRGQQTREESISLWETGERYFNELIMRRLIQPVFNYNDDQAVGCTVHGLILHFIKSSQGKFVTFGADLSSGLFPGSMHTVRRLSLDRYDDQDQDVTLASAAVHLWKVRSITVLGGIEGVASTRPALTVSGKIEGTSLLPSFKLIRVLDLEDSDSLRSRHLKGIQGLVLLRHLGVAGTAIDKLPEEIGELGQLETLDLRRTTKLSILPASIAKQKMLAHLLIDGHVKVPKKILKMQGFEEVSTIGVDSKSKLHSVIDLMDRSEQLRVLGVRL</sequence>
<dbReference type="Gramene" id="TuG1812G0700005675.01.T02">
    <property type="protein sequence ID" value="TuG1812G0700005675.01.T02"/>
    <property type="gene ID" value="TuG1812G0700005675.01"/>
</dbReference>
<dbReference type="InterPro" id="IPR036388">
    <property type="entry name" value="WH-like_DNA-bd_sf"/>
</dbReference>
<dbReference type="SUPFAM" id="SSF52047">
    <property type="entry name" value="RNI-like"/>
    <property type="match status" value="1"/>
</dbReference>
<evidence type="ECO:0000313" key="6">
    <source>
        <dbReference type="Proteomes" id="UP000015106"/>
    </source>
</evidence>
<dbReference type="InterPro" id="IPR032675">
    <property type="entry name" value="LRR_dom_sf"/>
</dbReference>
<protein>
    <recommendedName>
        <fullName evidence="7">Disease resistance protein RPM1</fullName>
    </recommendedName>
</protein>
<dbReference type="FunFam" id="1.10.10.10:FF:000322">
    <property type="entry name" value="Probable disease resistance protein At1g63360"/>
    <property type="match status" value="1"/>
</dbReference>
<organism evidence="5 6">
    <name type="scientific">Triticum urartu</name>
    <name type="common">Red wild einkorn</name>
    <name type="synonym">Crithodium urartu</name>
    <dbReference type="NCBI Taxonomy" id="4572"/>
    <lineage>
        <taxon>Eukaryota</taxon>
        <taxon>Viridiplantae</taxon>
        <taxon>Streptophyta</taxon>
        <taxon>Embryophyta</taxon>
        <taxon>Tracheophyta</taxon>
        <taxon>Spermatophyta</taxon>
        <taxon>Magnoliopsida</taxon>
        <taxon>Liliopsida</taxon>
        <taxon>Poales</taxon>
        <taxon>Poaceae</taxon>
        <taxon>BOP clade</taxon>
        <taxon>Pooideae</taxon>
        <taxon>Triticodae</taxon>
        <taxon>Triticeae</taxon>
        <taxon>Triticinae</taxon>
        <taxon>Triticum</taxon>
    </lineage>
</organism>
<keyword evidence="6" id="KW-1185">Reference proteome</keyword>
<feature type="domain" description="Disease resistance protein winged helix" evidence="3">
    <location>
        <begin position="24"/>
        <end position="105"/>
    </location>
</feature>
<evidence type="ECO:0000259" key="4">
    <source>
        <dbReference type="Pfam" id="PF23598"/>
    </source>
</evidence>
<dbReference type="EnsemblPlants" id="TuG1812G0700005675.01.T02">
    <property type="protein sequence ID" value="TuG1812G0700005675.01.T02"/>
    <property type="gene ID" value="TuG1812G0700005675.01"/>
</dbReference>
<dbReference type="PANTHER" id="PTHR23155">
    <property type="entry name" value="DISEASE RESISTANCE PROTEIN RP"/>
    <property type="match status" value="1"/>
</dbReference>
<keyword evidence="2" id="KW-0611">Plant defense</keyword>
<dbReference type="InterPro" id="IPR044974">
    <property type="entry name" value="Disease_R_plants"/>
</dbReference>
<proteinExistence type="predicted"/>
<evidence type="ECO:0000256" key="1">
    <source>
        <dbReference type="ARBA" id="ARBA00022737"/>
    </source>
</evidence>
<reference evidence="5" key="2">
    <citation type="submission" date="2018-03" db="EMBL/GenBank/DDBJ databases">
        <title>The Triticum urartu genome reveals the dynamic nature of wheat genome evolution.</title>
        <authorList>
            <person name="Ling H."/>
            <person name="Ma B."/>
            <person name="Shi X."/>
            <person name="Liu H."/>
            <person name="Dong L."/>
            <person name="Sun H."/>
            <person name="Cao Y."/>
            <person name="Gao Q."/>
            <person name="Zheng S."/>
            <person name="Li Y."/>
            <person name="Yu Y."/>
            <person name="Du H."/>
            <person name="Qi M."/>
            <person name="Li Y."/>
            <person name="Yu H."/>
            <person name="Cui Y."/>
            <person name="Wang N."/>
            <person name="Chen C."/>
            <person name="Wu H."/>
            <person name="Zhao Y."/>
            <person name="Zhang J."/>
            <person name="Li Y."/>
            <person name="Zhou W."/>
            <person name="Zhang B."/>
            <person name="Hu W."/>
            <person name="Eijk M."/>
            <person name="Tang J."/>
            <person name="Witsenboer H."/>
            <person name="Zhao S."/>
            <person name="Li Z."/>
            <person name="Zhang A."/>
            <person name="Wang D."/>
            <person name="Liang C."/>
        </authorList>
    </citation>
    <scope>NUCLEOTIDE SEQUENCE [LARGE SCALE GENOMIC DNA]</scope>
    <source>
        <strain evidence="5">cv. G1812</strain>
    </source>
</reference>
<dbReference type="InterPro" id="IPR058922">
    <property type="entry name" value="WHD_DRP"/>
</dbReference>
<reference evidence="5" key="3">
    <citation type="submission" date="2022-06" db="UniProtKB">
        <authorList>
            <consortium name="EnsemblPlants"/>
        </authorList>
    </citation>
    <scope>IDENTIFICATION</scope>
</reference>
<dbReference type="Proteomes" id="UP000015106">
    <property type="component" value="Chromosome 7"/>
</dbReference>